<sequence length="152" mass="17055">MTPPPRRLIAALLLTTRALALVPHCSQRRRPAPSTRHASSDDAADVNDANDADDDEATLFSKRKAAEIKIPVEVYDTTPPQNLVGVYPLSPTVGCGDILRVEKEEIEAYVIKRVESRKRWMDGNFVLDSMRADATEVNRASLEKRLRRMMPE</sequence>
<organism evidence="3">
    <name type="scientific">Pelagomonas calceolata</name>
    <dbReference type="NCBI Taxonomy" id="35677"/>
    <lineage>
        <taxon>Eukaryota</taxon>
        <taxon>Sar</taxon>
        <taxon>Stramenopiles</taxon>
        <taxon>Ochrophyta</taxon>
        <taxon>Pelagophyceae</taxon>
        <taxon>Pelagomonadales</taxon>
        <taxon>Pelagomonadaceae</taxon>
        <taxon>Pelagomonas</taxon>
    </lineage>
</organism>
<feature type="region of interest" description="Disordered" evidence="1">
    <location>
        <begin position="26"/>
        <end position="55"/>
    </location>
</feature>
<accession>A0A7S4A695</accession>
<evidence type="ECO:0000313" key="3">
    <source>
        <dbReference type="EMBL" id="CAE0705137.1"/>
    </source>
</evidence>
<evidence type="ECO:0000256" key="2">
    <source>
        <dbReference type="SAM" id="SignalP"/>
    </source>
</evidence>
<proteinExistence type="predicted"/>
<evidence type="ECO:0000256" key="1">
    <source>
        <dbReference type="SAM" id="MobiDB-lite"/>
    </source>
</evidence>
<feature type="signal peptide" evidence="2">
    <location>
        <begin position="1"/>
        <end position="20"/>
    </location>
</feature>
<dbReference type="EMBL" id="HBIW01023866">
    <property type="protein sequence ID" value="CAE0705137.1"/>
    <property type="molecule type" value="Transcribed_RNA"/>
</dbReference>
<feature type="compositionally biased region" description="Acidic residues" evidence="1">
    <location>
        <begin position="42"/>
        <end position="55"/>
    </location>
</feature>
<reference evidence="3" key="1">
    <citation type="submission" date="2021-01" db="EMBL/GenBank/DDBJ databases">
        <authorList>
            <person name="Corre E."/>
            <person name="Pelletier E."/>
            <person name="Niang G."/>
            <person name="Scheremetjew M."/>
            <person name="Finn R."/>
            <person name="Kale V."/>
            <person name="Holt S."/>
            <person name="Cochrane G."/>
            <person name="Meng A."/>
            <person name="Brown T."/>
            <person name="Cohen L."/>
        </authorList>
    </citation>
    <scope>NUCLEOTIDE SEQUENCE</scope>
    <source>
        <strain evidence="3">CCMP1756</strain>
    </source>
</reference>
<protein>
    <submittedName>
        <fullName evidence="3">Uncharacterized protein</fullName>
    </submittedName>
</protein>
<keyword evidence="2" id="KW-0732">Signal</keyword>
<name>A0A7S4A695_9STRA</name>
<gene>
    <name evidence="3" type="ORF">PCAL00307_LOCUS20585</name>
</gene>
<feature type="chain" id="PRO_5030751453" evidence="2">
    <location>
        <begin position="21"/>
        <end position="152"/>
    </location>
</feature>
<dbReference type="AlphaFoldDB" id="A0A7S4A695"/>